<dbReference type="GO" id="GO:0006508">
    <property type="term" value="P:proteolysis"/>
    <property type="evidence" value="ECO:0007669"/>
    <property type="project" value="UniProtKB-KW"/>
</dbReference>
<accession>A0A3E0K587</accession>
<dbReference type="SUPFAM" id="SSF52743">
    <property type="entry name" value="Subtilisin-like"/>
    <property type="match status" value="1"/>
</dbReference>
<feature type="domain" description="PA" evidence="15">
    <location>
        <begin position="438"/>
        <end position="518"/>
    </location>
</feature>
<protein>
    <submittedName>
        <fullName evidence="17">Lactocepin</fullName>
    </submittedName>
</protein>
<dbReference type="PANTHER" id="PTHR43399">
    <property type="entry name" value="SUBTILISIN-RELATED"/>
    <property type="match status" value="1"/>
</dbReference>
<feature type="region of interest" description="Disordered" evidence="11">
    <location>
        <begin position="1220"/>
        <end position="1317"/>
    </location>
</feature>
<dbReference type="GO" id="GO:0004252">
    <property type="term" value="F:serine-type endopeptidase activity"/>
    <property type="evidence" value="ECO:0007669"/>
    <property type="project" value="UniProtKB-UniRule"/>
</dbReference>
<dbReference type="InterPro" id="IPR010435">
    <property type="entry name" value="C5a/SBT2-like_Fn3"/>
</dbReference>
<keyword evidence="12" id="KW-1133">Transmembrane helix</keyword>
<dbReference type="InterPro" id="IPR003137">
    <property type="entry name" value="PA_domain"/>
</dbReference>
<keyword evidence="6 9" id="KW-0378">Hydrolase</keyword>
<dbReference type="InterPro" id="IPR022398">
    <property type="entry name" value="Peptidase_S8_His-AS"/>
</dbReference>
<dbReference type="CDD" id="cd07475">
    <property type="entry name" value="Peptidases_S8_C5a_Peptidase"/>
    <property type="match status" value="1"/>
</dbReference>
<gene>
    <name evidence="17" type="ORF">C6P37_09215</name>
</gene>
<keyword evidence="5" id="KW-0677">Repeat</keyword>
<dbReference type="Gene3D" id="2.60.40.10">
    <property type="entry name" value="Immunoglobulins"/>
    <property type="match status" value="1"/>
</dbReference>
<dbReference type="InterPro" id="IPR013783">
    <property type="entry name" value="Ig-like_fold"/>
</dbReference>
<proteinExistence type="inferred from homology"/>
<evidence type="ECO:0000256" key="4">
    <source>
        <dbReference type="ARBA" id="ARBA00022729"/>
    </source>
</evidence>
<keyword evidence="12" id="KW-0812">Transmembrane</keyword>
<evidence type="ECO:0000256" key="3">
    <source>
        <dbReference type="ARBA" id="ARBA00022670"/>
    </source>
</evidence>
<dbReference type="CDD" id="cd02133">
    <property type="entry name" value="PA_C5a_like"/>
    <property type="match status" value="1"/>
</dbReference>
<evidence type="ECO:0000256" key="8">
    <source>
        <dbReference type="PIRSR" id="PIRSR615500-1"/>
    </source>
</evidence>
<dbReference type="PANTHER" id="PTHR43399:SF4">
    <property type="entry name" value="CELL WALL-ASSOCIATED PROTEASE"/>
    <property type="match status" value="1"/>
</dbReference>
<dbReference type="InterPro" id="IPR023828">
    <property type="entry name" value="Peptidase_S8_Ser-AS"/>
</dbReference>
<dbReference type="InterPro" id="IPR036852">
    <property type="entry name" value="Peptidase_S8/S53_dom_sf"/>
</dbReference>
<dbReference type="PROSITE" id="PS00137">
    <property type="entry name" value="SUBTILASE_HIS"/>
    <property type="match status" value="1"/>
</dbReference>
<dbReference type="PRINTS" id="PR00723">
    <property type="entry name" value="SUBTILISIN"/>
</dbReference>
<comment type="similarity">
    <text evidence="1 9 10">Belongs to the peptidase S8 family.</text>
</comment>
<dbReference type="Gene3D" id="3.40.50.200">
    <property type="entry name" value="Peptidase S8/S53 domain"/>
    <property type="match status" value="1"/>
</dbReference>
<dbReference type="Gene3D" id="2.60.40.1710">
    <property type="entry name" value="Subtilisin-like superfamily"/>
    <property type="match status" value="1"/>
</dbReference>
<feature type="active site" description="Charge relay system" evidence="8 9">
    <location>
        <position position="197"/>
    </location>
</feature>
<evidence type="ECO:0000256" key="1">
    <source>
        <dbReference type="ARBA" id="ARBA00011073"/>
    </source>
</evidence>
<feature type="active site" description="Charge relay system" evidence="8 9">
    <location>
        <position position="263"/>
    </location>
</feature>
<dbReference type="EMBL" id="QEWE01000017">
    <property type="protein sequence ID" value="REJ28400.1"/>
    <property type="molecule type" value="Genomic_DNA"/>
</dbReference>
<evidence type="ECO:0000313" key="18">
    <source>
        <dbReference type="Proteomes" id="UP000257014"/>
    </source>
</evidence>
<dbReference type="PROSITE" id="PS51892">
    <property type="entry name" value="SUBTILASE"/>
    <property type="match status" value="1"/>
</dbReference>
<evidence type="ECO:0000256" key="9">
    <source>
        <dbReference type="PROSITE-ProRule" id="PRU01240"/>
    </source>
</evidence>
<dbReference type="SUPFAM" id="SSF52025">
    <property type="entry name" value="PA domain"/>
    <property type="match status" value="1"/>
</dbReference>
<name>A0A3E0K587_9BACI</name>
<evidence type="ECO:0000256" key="13">
    <source>
        <dbReference type="SAM" id="SignalP"/>
    </source>
</evidence>
<dbReference type="Pfam" id="PF00082">
    <property type="entry name" value="Peptidase_S8"/>
    <property type="match status" value="1"/>
</dbReference>
<dbReference type="InterPro" id="IPR034216">
    <property type="entry name" value="C5a_Peptidase"/>
</dbReference>
<evidence type="ECO:0000313" key="17">
    <source>
        <dbReference type="EMBL" id="REJ28400.1"/>
    </source>
</evidence>
<evidence type="ECO:0000256" key="2">
    <source>
        <dbReference type="ARBA" id="ARBA00022525"/>
    </source>
</evidence>
<evidence type="ECO:0000256" key="12">
    <source>
        <dbReference type="SAM" id="Phobius"/>
    </source>
</evidence>
<keyword evidence="12" id="KW-0472">Membrane</keyword>
<dbReference type="Gene3D" id="3.50.30.30">
    <property type="match status" value="1"/>
</dbReference>
<dbReference type="InterPro" id="IPR023827">
    <property type="entry name" value="Peptidase_S8_Asp-AS"/>
</dbReference>
<keyword evidence="7 9" id="KW-0720">Serine protease</keyword>
<feature type="domain" description="C5a peptidase/Subtilisin-like protease SBT2-like Fn3-like" evidence="16">
    <location>
        <begin position="671"/>
        <end position="797"/>
    </location>
</feature>
<evidence type="ECO:0000256" key="7">
    <source>
        <dbReference type="ARBA" id="ARBA00022825"/>
    </source>
</evidence>
<dbReference type="GO" id="GO:0016020">
    <property type="term" value="C:membrane"/>
    <property type="evidence" value="ECO:0007669"/>
    <property type="project" value="InterPro"/>
</dbReference>
<feature type="compositionally biased region" description="Gly residues" evidence="11">
    <location>
        <begin position="1243"/>
        <end position="1289"/>
    </location>
</feature>
<feature type="signal peptide" evidence="13">
    <location>
        <begin position="1"/>
        <end position="27"/>
    </location>
</feature>
<dbReference type="InterPro" id="IPR051048">
    <property type="entry name" value="Peptidase_S8/S53_subtilisin"/>
</dbReference>
<evidence type="ECO:0000259" key="14">
    <source>
        <dbReference type="Pfam" id="PF00082"/>
    </source>
</evidence>
<evidence type="ECO:0000256" key="6">
    <source>
        <dbReference type="ARBA" id="ARBA00022801"/>
    </source>
</evidence>
<feature type="active site" description="Charge relay system" evidence="8 9">
    <location>
        <position position="588"/>
    </location>
</feature>
<feature type="compositionally biased region" description="Low complexity" evidence="11">
    <location>
        <begin position="1290"/>
        <end position="1314"/>
    </location>
</feature>
<evidence type="ECO:0000256" key="11">
    <source>
        <dbReference type="SAM" id="MobiDB-lite"/>
    </source>
</evidence>
<evidence type="ECO:0000256" key="10">
    <source>
        <dbReference type="RuleBase" id="RU003355"/>
    </source>
</evidence>
<keyword evidence="3 9" id="KW-0645">Protease</keyword>
<evidence type="ECO:0000259" key="16">
    <source>
        <dbReference type="Pfam" id="PF06280"/>
    </source>
</evidence>
<evidence type="ECO:0000256" key="5">
    <source>
        <dbReference type="ARBA" id="ARBA00022737"/>
    </source>
</evidence>
<dbReference type="Pfam" id="PF06280">
    <property type="entry name" value="fn3_5"/>
    <property type="match status" value="1"/>
</dbReference>
<dbReference type="RefSeq" id="WP_276643673.1">
    <property type="nucleotide sequence ID" value="NZ_QEWE01000017.1"/>
</dbReference>
<keyword evidence="2" id="KW-0964">Secreted</keyword>
<feature type="chain" id="PRO_5017755679" evidence="13">
    <location>
        <begin position="28"/>
        <end position="1353"/>
    </location>
</feature>
<dbReference type="InterPro" id="IPR015500">
    <property type="entry name" value="Peptidase_S8_subtilisin-rel"/>
</dbReference>
<evidence type="ECO:0000259" key="15">
    <source>
        <dbReference type="Pfam" id="PF02225"/>
    </source>
</evidence>
<feature type="compositionally biased region" description="Acidic residues" evidence="11">
    <location>
        <begin position="1228"/>
        <end position="1242"/>
    </location>
</feature>
<dbReference type="PROSITE" id="PS00136">
    <property type="entry name" value="SUBTILASE_ASP"/>
    <property type="match status" value="1"/>
</dbReference>
<feature type="domain" description="Peptidase S8/S53" evidence="14">
    <location>
        <begin position="188"/>
        <end position="647"/>
    </location>
</feature>
<feature type="transmembrane region" description="Helical" evidence="12">
    <location>
        <begin position="1325"/>
        <end position="1345"/>
    </location>
</feature>
<dbReference type="Pfam" id="PF02225">
    <property type="entry name" value="PA"/>
    <property type="match status" value="1"/>
</dbReference>
<keyword evidence="4 13" id="KW-0732">Signal</keyword>
<comment type="caution">
    <text evidence="17">The sequence shown here is derived from an EMBL/GenBank/DDBJ whole genome shotgun (WGS) entry which is preliminary data.</text>
</comment>
<organism evidence="17 18">
    <name type="scientific">Caldibacillus debilis</name>
    <dbReference type="NCBI Taxonomy" id="301148"/>
    <lineage>
        <taxon>Bacteria</taxon>
        <taxon>Bacillati</taxon>
        <taxon>Bacillota</taxon>
        <taxon>Bacilli</taxon>
        <taxon>Bacillales</taxon>
        <taxon>Bacillaceae</taxon>
        <taxon>Caldibacillus</taxon>
    </lineage>
</organism>
<dbReference type="InterPro" id="IPR046450">
    <property type="entry name" value="PA_dom_sf"/>
</dbReference>
<dbReference type="InterPro" id="IPR000209">
    <property type="entry name" value="Peptidase_S8/S53_dom"/>
</dbReference>
<dbReference type="Proteomes" id="UP000257014">
    <property type="component" value="Unassembled WGS sequence"/>
</dbReference>
<reference evidence="17 18" key="1">
    <citation type="submission" date="2018-03" db="EMBL/GenBank/DDBJ databases">
        <authorList>
            <person name="Keele B.F."/>
        </authorList>
    </citation>
    <scope>NUCLEOTIDE SEQUENCE [LARGE SCALE GENOMIC DNA]</scope>
    <source>
        <strain evidence="17">ZCTH4_d</strain>
    </source>
</reference>
<dbReference type="PROSITE" id="PS00138">
    <property type="entry name" value="SUBTILASE_SER"/>
    <property type="match status" value="1"/>
</dbReference>
<sequence>MAKKFFNIFFAFLLIFSAFSIQLPAYAKTGGLPVKKLDVNRPEIKPWRTLSERDGKRYDPDEKVRVVVELKEDPAIVDLAKKNVKFSELTAATRKNAEKKILEEQNRVKEQIKDKKIAVKFLHEFTTIYNGFSAEVKYKDIEKIEKIKQVKNVFISNKYERPKEKPEMKYSKELVEAQKAWQATGFKGEGMVVGIVDSGIDYTHKDMKLTDPSKAKLSKEKVEKLVKDNGLPGKFYTDKVPYGYNYMDQSDEIRDLGSAASMHGMHVAGIVGANGDEANGGILGVAPEAQLLALKVFGNDPDAGYTYGDVYVKAMDDAIKLGADVLNLSLGSPAGFVSPDDPEQQAVKRAVDSGVLVSISAGNSNYFGDGYFYPLSSNPDYGVVGSPGVSVESLQVASFENSFIDLDAFAYDIDGTKKTVGYMSASSAHPKDYYEKTFELVHVGLGRPNDFEGKDVKGKFALIQRGEISFVEKTLNAQDAGAKGAIIYNNADGYVNMATDPAIVIPQLFISEADGENLADALNEGKTVQITFGDGKVTIANPEAGKMSAFSSWGLTPNLDFKPEITAPGGNILSTLNDNQYGIMSGTSMAAPHVAGGAALVLERVDREFKRTLADRVHLAKNLLMNTAQPVKDGVNTYESPRRQGAGLMQINAALSTPVVVTEKNTGEAKVALKEVTENTVTFRLTATNFSDENVSYQVKGTVQTDAPADGGGIYVVAPDQLGSLDLAEYGATVKVNGQEEASINVPAHGSVDFTVTVDVSAVDEDLKAVFPNGYWLEGFILLTDPSDTNPALSVPYAGFKGKWDQAPIVDAPVWDLETYYGFTGVLTPTEDGDYSYLGYDLASNTYNPEKIAISPNDGAYNKAVPVLSLLRNAKSLQVNVLDEDGKLLRVLATEYNLPKSYDATAPYYLSDLWGWDGLVNEKPVPDGQYYLEIVTVIDYPGARPQSLKLPVKVDSKAPEIQATFDTETGKIAAEFSDDKGVQYWEVLVDGQSVFGPISPAVKEVQLEKIVNEKQRLEVAVYDDAGNQAKTVLQEGEDKIGPEIFWVTPEKLAVLNTSPVEVSGLVSDPSGVEAVYINGEPAELEYNNFLGSYVFYKELELDDDYHEIKIKAVDKLGNESQIVRNFIVDTTGPEFDLTQVPKTVSPETVTAKVTVGVKDNFDSLRVYLNDSEIFHKDLSAPYGKKEFSQTLELTLDLPDDENTFTLKAVDVAGNETVQSFTIAKKEDGDDNGGGDDGGDDGGDNGGGDNGGDNGGDDGGNNGGDNDGNNGGNNGGNNSGGNDTGNGNDSGGNNQTGGNDSTGGTDTGTNGSSGSLPDTATNHGNLLAAGLLTILTASVLAVYTRFRNRKKITE</sequence>